<sequence length="16" mass="1809">MQLGTFRVTTQISTLL</sequence>
<dbReference type="EMBL" id="AFQF01000288">
    <property type="protein sequence ID" value="EGU88677.1"/>
    <property type="molecule type" value="Genomic_DNA"/>
</dbReference>
<protein>
    <submittedName>
        <fullName evidence="1">Uncharacterized protein</fullName>
    </submittedName>
</protein>
<reference evidence="1" key="1">
    <citation type="journal article" date="2012" name="Mol. Plant Microbe Interact.">
        <title>A highly conserved effector in Fusarium oxysporum is required for full virulence on Arabidopsis.</title>
        <authorList>
            <person name="Thatcher L.F."/>
            <person name="Gardiner D.M."/>
            <person name="Kazan K."/>
            <person name="Manners J."/>
        </authorList>
    </citation>
    <scope>NUCLEOTIDE SEQUENCE [LARGE SCALE GENOMIC DNA]</scope>
    <source>
        <strain evidence="1">Fo5176</strain>
    </source>
</reference>
<name>F9F327_FUSOF</name>
<dbReference type="AlphaFoldDB" id="F9F327"/>
<comment type="caution">
    <text evidence="1">The sequence shown here is derived from an EMBL/GenBank/DDBJ whole genome shotgun (WGS) entry which is preliminary data.</text>
</comment>
<proteinExistence type="predicted"/>
<gene>
    <name evidence="1" type="ORF">FOXB_00802</name>
</gene>
<organism evidence="1">
    <name type="scientific">Fusarium oxysporum (strain Fo5176)</name>
    <name type="common">Fusarium vascular wilt</name>
    <dbReference type="NCBI Taxonomy" id="660025"/>
    <lineage>
        <taxon>Eukaryota</taxon>
        <taxon>Fungi</taxon>
        <taxon>Dikarya</taxon>
        <taxon>Ascomycota</taxon>
        <taxon>Pezizomycotina</taxon>
        <taxon>Sordariomycetes</taxon>
        <taxon>Hypocreomycetidae</taxon>
        <taxon>Hypocreales</taxon>
        <taxon>Nectriaceae</taxon>
        <taxon>Fusarium</taxon>
        <taxon>Fusarium oxysporum species complex</taxon>
    </lineage>
</organism>
<accession>F9F327</accession>
<evidence type="ECO:0000313" key="1">
    <source>
        <dbReference type="EMBL" id="EGU88677.1"/>
    </source>
</evidence>